<protein>
    <recommendedName>
        <fullName evidence="2">Expansin-like EG45 domain-containing protein</fullName>
    </recommendedName>
</protein>
<dbReference type="CDD" id="cd22269">
    <property type="entry name" value="DPBB_EG45-like"/>
    <property type="match status" value="1"/>
</dbReference>
<dbReference type="InterPro" id="IPR044206">
    <property type="entry name" value="EGC1/2"/>
</dbReference>
<dbReference type="PANTHER" id="PTHR47295:SF5">
    <property type="entry name" value="EG45-LIKE DOMAIN CONTAINING PROTEIN 2"/>
    <property type="match status" value="1"/>
</dbReference>
<evidence type="ECO:0000313" key="3">
    <source>
        <dbReference type="EMBL" id="KAH0457334.1"/>
    </source>
</evidence>
<keyword evidence="1" id="KW-0732">Signal</keyword>
<dbReference type="Proteomes" id="UP000775213">
    <property type="component" value="Unassembled WGS sequence"/>
</dbReference>
<dbReference type="PANTHER" id="PTHR47295">
    <property type="entry name" value="EG45-LIKE DOMAIN CONTAINING PROTEIN 1-RELATED"/>
    <property type="match status" value="1"/>
</dbReference>
<name>A0AAV7G651_DENCH</name>
<gene>
    <name evidence="3" type="ORF">IEQ34_012649</name>
</gene>
<organism evidence="3 4">
    <name type="scientific">Dendrobium chrysotoxum</name>
    <name type="common">Orchid</name>
    <dbReference type="NCBI Taxonomy" id="161865"/>
    <lineage>
        <taxon>Eukaryota</taxon>
        <taxon>Viridiplantae</taxon>
        <taxon>Streptophyta</taxon>
        <taxon>Embryophyta</taxon>
        <taxon>Tracheophyta</taxon>
        <taxon>Spermatophyta</taxon>
        <taxon>Magnoliopsida</taxon>
        <taxon>Liliopsida</taxon>
        <taxon>Asparagales</taxon>
        <taxon>Orchidaceae</taxon>
        <taxon>Epidendroideae</taxon>
        <taxon>Malaxideae</taxon>
        <taxon>Dendrobiinae</taxon>
        <taxon>Dendrobium</taxon>
    </lineage>
</organism>
<accession>A0AAV7G651</accession>
<evidence type="ECO:0000313" key="4">
    <source>
        <dbReference type="Proteomes" id="UP000775213"/>
    </source>
</evidence>
<feature type="domain" description="Expansin-like EG45" evidence="2">
    <location>
        <begin position="14"/>
        <end position="126"/>
    </location>
</feature>
<sequence>MEQKRDVIVVMAVAMLCSLSLVFAVETMATYRDPPYTPSECFNSTDKGTLIAAVGHAIWNNKRICGQKLNVRCINDDDSQSCKNSSVTVEVVDLCDGCNDSIVLSEEAFDVIANKEVGRVKVEYEL</sequence>
<dbReference type="AlphaFoldDB" id="A0AAV7G651"/>
<dbReference type="GO" id="GO:0048046">
    <property type="term" value="C:apoplast"/>
    <property type="evidence" value="ECO:0007669"/>
    <property type="project" value="InterPro"/>
</dbReference>
<feature type="signal peptide" evidence="1">
    <location>
        <begin position="1"/>
        <end position="24"/>
    </location>
</feature>
<dbReference type="GO" id="GO:0009627">
    <property type="term" value="P:systemic acquired resistance"/>
    <property type="evidence" value="ECO:0007669"/>
    <property type="project" value="InterPro"/>
</dbReference>
<dbReference type="InterPro" id="IPR009009">
    <property type="entry name" value="RlpA-like_DPBB"/>
</dbReference>
<keyword evidence="4" id="KW-1185">Reference proteome</keyword>
<reference evidence="3 4" key="1">
    <citation type="journal article" date="2021" name="Hortic Res">
        <title>Chromosome-scale assembly of the Dendrobium chrysotoxum genome enhances the understanding of orchid evolution.</title>
        <authorList>
            <person name="Zhang Y."/>
            <person name="Zhang G.Q."/>
            <person name="Zhang D."/>
            <person name="Liu X.D."/>
            <person name="Xu X.Y."/>
            <person name="Sun W.H."/>
            <person name="Yu X."/>
            <person name="Zhu X."/>
            <person name="Wang Z.W."/>
            <person name="Zhao X."/>
            <person name="Zhong W.Y."/>
            <person name="Chen H."/>
            <person name="Yin W.L."/>
            <person name="Huang T."/>
            <person name="Niu S.C."/>
            <person name="Liu Z.J."/>
        </authorList>
    </citation>
    <scope>NUCLEOTIDE SEQUENCE [LARGE SCALE GENOMIC DNA]</scope>
    <source>
        <strain evidence="3">Lindl</strain>
    </source>
</reference>
<feature type="chain" id="PRO_5043540884" description="Expansin-like EG45 domain-containing protein" evidence="1">
    <location>
        <begin position="25"/>
        <end position="126"/>
    </location>
</feature>
<evidence type="ECO:0000256" key="1">
    <source>
        <dbReference type="SAM" id="SignalP"/>
    </source>
</evidence>
<dbReference type="InterPro" id="IPR007112">
    <property type="entry name" value="Expansin/allergen_DPBB_dom"/>
</dbReference>
<dbReference type="Pfam" id="PF03330">
    <property type="entry name" value="DPBB_1"/>
    <property type="match status" value="1"/>
</dbReference>
<dbReference type="EMBL" id="JAGFBR010000012">
    <property type="protein sequence ID" value="KAH0457334.1"/>
    <property type="molecule type" value="Genomic_DNA"/>
</dbReference>
<evidence type="ECO:0000259" key="2">
    <source>
        <dbReference type="PROSITE" id="PS50842"/>
    </source>
</evidence>
<comment type="caution">
    <text evidence="3">The sequence shown here is derived from an EMBL/GenBank/DDBJ whole genome shotgun (WGS) entry which is preliminary data.</text>
</comment>
<proteinExistence type="predicted"/>
<dbReference type="PROSITE" id="PS50842">
    <property type="entry name" value="EXPANSIN_EG45"/>
    <property type="match status" value="1"/>
</dbReference>
<dbReference type="Gene3D" id="2.40.40.10">
    <property type="entry name" value="RlpA-like domain"/>
    <property type="match status" value="1"/>
</dbReference>
<dbReference type="InterPro" id="IPR036908">
    <property type="entry name" value="RlpA-like_sf"/>
</dbReference>
<dbReference type="SUPFAM" id="SSF50685">
    <property type="entry name" value="Barwin-like endoglucanases"/>
    <property type="match status" value="1"/>
</dbReference>